<accession>A0A251XWH7</accession>
<dbReference type="EMBL" id="MDHJ01000001">
    <property type="protein sequence ID" value="OUE09876.1"/>
    <property type="molecule type" value="Genomic_DNA"/>
</dbReference>
<dbReference type="Gene3D" id="3.40.50.300">
    <property type="entry name" value="P-loop containing nucleotide triphosphate hydrolases"/>
    <property type="match status" value="1"/>
</dbReference>
<name>A0A251XWH7_9MICO</name>
<dbReference type="AlphaFoldDB" id="A0A251XWH7"/>
<dbReference type="InterPro" id="IPR027417">
    <property type="entry name" value="P-loop_NTPase"/>
</dbReference>
<reference evidence="1 2" key="1">
    <citation type="submission" date="2016-08" db="EMBL/GenBank/DDBJ databases">
        <title>Genome sequence of Clavibacter michiganensis spp. strain CASJ009.</title>
        <authorList>
            <person name="Thapa S.P."/>
            <person name="Coaker G."/>
        </authorList>
    </citation>
    <scope>NUCLEOTIDE SEQUENCE [LARGE SCALE GENOMIC DNA]</scope>
    <source>
        <strain evidence="1">CASJ009</strain>
    </source>
</reference>
<dbReference type="Proteomes" id="UP000195106">
    <property type="component" value="Unassembled WGS sequence"/>
</dbReference>
<gene>
    <name evidence="1" type="ORF">CMsap09_13090</name>
</gene>
<sequence length="191" mass="21091">MDQPQLVEHISSRAEEAGHPIVVGISGYGGSGKTTLARELVAELPGAARMRGDDFLDPARSHVRSTGWDGVDRRRLVATVLAPFRAERPSKFQRYDWSTRSLGLAEPLPQATVLVVDLIGLFHPEALPAIDLAVWCDVDLPTATRRGIARDEDLGRDHESLWHEVWVPNEIDFAARLAPRSAANVLYNPSR</sequence>
<evidence type="ECO:0008006" key="3">
    <source>
        <dbReference type="Google" id="ProtNLM"/>
    </source>
</evidence>
<proteinExistence type="predicted"/>
<comment type="caution">
    <text evidence="1">The sequence shown here is derived from an EMBL/GenBank/DDBJ whole genome shotgun (WGS) entry which is preliminary data.</text>
</comment>
<protein>
    <recommendedName>
        <fullName evidence="3">Phosphoglycerate transporter</fullName>
    </recommendedName>
</protein>
<evidence type="ECO:0000313" key="2">
    <source>
        <dbReference type="Proteomes" id="UP000195106"/>
    </source>
</evidence>
<dbReference type="SUPFAM" id="SSF52540">
    <property type="entry name" value="P-loop containing nucleoside triphosphate hydrolases"/>
    <property type="match status" value="1"/>
</dbReference>
<evidence type="ECO:0000313" key="1">
    <source>
        <dbReference type="EMBL" id="OUE09876.1"/>
    </source>
</evidence>
<organism evidence="1 2">
    <name type="scientific">Clavibacter michiganensis</name>
    <dbReference type="NCBI Taxonomy" id="28447"/>
    <lineage>
        <taxon>Bacteria</taxon>
        <taxon>Bacillati</taxon>
        <taxon>Actinomycetota</taxon>
        <taxon>Actinomycetes</taxon>
        <taxon>Micrococcales</taxon>
        <taxon>Microbacteriaceae</taxon>
        <taxon>Clavibacter</taxon>
    </lineage>
</organism>